<evidence type="ECO:0000256" key="1">
    <source>
        <dbReference type="ARBA" id="ARBA00023015"/>
    </source>
</evidence>
<accession>A0A015SZB6</accession>
<dbReference type="SMART" id="SM00342">
    <property type="entry name" value="HTH_ARAC"/>
    <property type="match status" value="1"/>
</dbReference>
<proteinExistence type="predicted"/>
<dbReference type="InterPro" id="IPR018060">
    <property type="entry name" value="HTH_AraC"/>
</dbReference>
<dbReference type="GO" id="GO:0043565">
    <property type="term" value="F:sequence-specific DNA binding"/>
    <property type="evidence" value="ECO:0007669"/>
    <property type="project" value="InterPro"/>
</dbReference>
<dbReference type="GO" id="GO:0003700">
    <property type="term" value="F:DNA-binding transcription factor activity"/>
    <property type="evidence" value="ECO:0007669"/>
    <property type="project" value="InterPro"/>
</dbReference>
<dbReference type="Gene3D" id="1.10.10.60">
    <property type="entry name" value="Homeodomain-like"/>
    <property type="match status" value="1"/>
</dbReference>
<dbReference type="SUPFAM" id="SSF46689">
    <property type="entry name" value="Homeodomain-like"/>
    <property type="match status" value="1"/>
</dbReference>
<evidence type="ECO:0000313" key="5">
    <source>
        <dbReference type="EMBL" id="EXY75587.1"/>
    </source>
</evidence>
<dbReference type="AlphaFoldDB" id="A0A015SZB6"/>
<keyword evidence="2" id="KW-0238">DNA-binding</keyword>
<dbReference type="InterPro" id="IPR009057">
    <property type="entry name" value="Homeodomain-like_sf"/>
</dbReference>
<dbReference type="Pfam" id="PF12833">
    <property type="entry name" value="HTH_18"/>
    <property type="match status" value="1"/>
</dbReference>
<name>A0A015SZB6_BACFG</name>
<gene>
    <name evidence="5" type="ORF">M124_0606</name>
</gene>
<dbReference type="SMR" id="A0A015SZB6"/>
<evidence type="ECO:0000256" key="3">
    <source>
        <dbReference type="ARBA" id="ARBA00023163"/>
    </source>
</evidence>
<dbReference type="GeneID" id="60369565"/>
<comment type="caution">
    <text evidence="5">The sequence shown here is derived from an EMBL/GenBank/DDBJ whole genome shotgun (WGS) entry which is preliminary data.</text>
</comment>
<dbReference type="PANTHER" id="PTHR43280">
    <property type="entry name" value="ARAC-FAMILY TRANSCRIPTIONAL REGULATOR"/>
    <property type="match status" value="1"/>
</dbReference>
<dbReference type="PANTHER" id="PTHR43280:SF32">
    <property type="entry name" value="TRANSCRIPTIONAL REGULATORY PROTEIN"/>
    <property type="match status" value="1"/>
</dbReference>
<reference evidence="5 6" key="1">
    <citation type="submission" date="2014-02" db="EMBL/GenBank/DDBJ databases">
        <authorList>
            <person name="Sears C."/>
            <person name="Carroll K."/>
            <person name="Sack B.R."/>
            <person name="Qadri F."/>
            <person name="Myers L.L."/>
            <person name="Chung G.-T."/>
            <person name="Escheverria P."/>
            <person name="Fraser C.M."/>
            <person name="Sadzewicz L."/>
            <person name="Shefchek K.A."/>
            <person name="Tallon L."/>
            <person name="Das S.P."/>
            <person name="Daugherty S."/>
            <person name="Mongodin E.F."/>
        </authorList>
    </citation>
    <scope>NUCLEOTIDE SEQUENCE [LARGE SCALE GENOMIC DNA]</scope>
    <source>
        <strain evidence="6">3988T(B)14</strain>
    </source>
</reference>
<organism evidence="5 6">
    <name type="scientific">Bacteroides fragilis str. 3988T(B)14</name>
    <dbReference type="NCBI Taxonomy" id="1339315"/>
    <lineage>
        <taxon>Bacteria</taxon>
        <taxon>Pseudomonadati</taxon>
        <taxon>Bacteroidota</taxon>
        <taxon>Bacteroidia</taxon>
        <taxon>Bacteroidales</taxon>
        <taxon>Bacteroidaceae</taxon>
        <taxon>Bacteroides</taxon>
    </lineage>
</organism>
<evidence type="ECO:0000313" key="6">
    <source>
        <dbReference type="Proteomes" id="UP000020529"/>
    </source>
</evidence>
<keyword evidence="1" id="KW-0805">Transcription regulation</keyword>
<feature type="domain" description="HTH araC/xylS-type" evidence="4">
    <location>
        <begin position="181"/>
        <end position="280"/>
    </location>
</feature>
<evidence type="ECO:0000256" key="2">
    <source>
        <dbReference type="ARBA" id="ARBA00023125"/>
    </source>
</evidence>
<dbReference type="Proteomes" id="UP000020529">
    <property type="component" value="Unassembled WGS sequence"/>
</dbReference>
<keyword evidence="3" id="KW-0804">Transcription</keyword>
<evidence type="ECO:0000259" key="4">
    <source>
        <dbReference type="PROSITE" id="PS01124"/>
    </source>
</evidence>
<dbReference type="PATRIC" id="fig|1339315.3.peg.1413"/>
<dbReference type="PROSITE" id="PS01124">
    <property type="entry name" value="HTH_ARAC_FAMILY_2"/>
    <property type="match status" value="1"/>
</dbReference>
<dbReference type="EMBL" id="JGCY01000234">
    <property type="protein sequence ID" value="EXY75587.1"/>
    <property type="molecule type" value="Genomic_DNA"/>
</dbReference>
<protein>
    <submittedName>
        <fullName evidence="5">Bacterial regulatory helix-turn-helix s, AraC family protein</fullName>
    </submittedName>
</protein>
<sequence length="284" mass="33368">MKTDRLLADTKTIRYEETDLASLISAPYHFRCGIYLICTQGEAVVSTGVQKYIFNEQTELIFLTGGLLQVLETSGDLQVKMLMFPKEAFLNAMLPIDTPYFNYTHEHPCYHHTADERSQKTWRQINLWMDMAQMLFTEPMPQFRGQQEHNFLQSLLMWLFNTIPEKLAVSKQYSRTQLLCHRFMQLIREYSMHEHQVAFYAEKLCISSRYLHKITVRHLDGKKPKQLIDEQLVAEIKVLLNEPRLSVTEIAEQLHFPDQSYLTHFFKKNTGISPKEFRAIKNLG</sequence>
<dbReference type="RefSeq" id="WP_005784835.1">
    <property type="nucleotide sequence ID" value="NZ_JGCY01000234.1"/>
</dbReference>